<dbReference type="Pfam" id="PF02518">
    <property type="entry name" value="HATPase_c"/>
    <property type="match status" value="1"/>
</dbReference>
<keyword evidence="5 11" id="KW-0597">Phosphoprotein</keyword>
<reference evidence="16 17" key="1">
    <citation type="submission" date="2024-09" db="EMBL/GenBank/DDBJ databases">
        <authorList>
            <person name="Sun Q."/>
            <person name="Mori K."/>
        </authorList>
    </citation>
    <scope>NUCLEOTIDE SEQUENCE [LARGE SCALE GENOMIC DNA]</scope>
    <source>
        <strain evidence="16 17">CCM 7759</strain>
    </source>
</reference>
<dbReference type="Pfam" id="PF02895">
    <property type="entry name" value="H-kinase_dim"/>
    <property type="match status" value="1"/>
</dbReference>
<dbReference type="InterPro" id="IPR037006">
    <property type="entry name" value="CheA-like_homodim_sf"/>
</dbReference>
<dbReference type="SUPFAM" id="SSF55052">
    <property type="entry name" value="CheY-binding domain of CheA"/>
    <property type="match status" value="1"/>
</dbReference>
<dbReference type="Gene3D" id="3.30.565.10">
    <property type="entry name" value="Histidine kinase-like ATPase, C-terminal domain"/>
    <property type="match status" value="1"/>
</dbReference>
<evidence type="ECO:0000256" key="4">
    <source>
        <dbReference type="ARBA" id="ARBA00022500"/>
    </source>
</evidence>
<dbReference type="PROSITE" id="PS50851">
    <property type="entry name" value="CHEW"/>
    <property type="match status" value="2"/>
</dbReference>
<dbReference type="SMART" id="SM00387">
    <property type="entry name" value="HATPase_c"/>
    <property type="match status" value="1"/>
</dbReference>
<dbReference type="InterPro" id="IPR035891">
    <property type="entry name" value="CheY-binding_CheA"/>
</dbReference>
<dbReference type="SUPFAM" id="SSF47226">
    <property type="entry name" value="Histidine-containing phosphotransfer domain, HPT domain"/>
    <property type="match status" value="1"/>
</dbReference>
<sequence length="879" mass="96353">MMDDIQLSAYLGVFLDEVDEQLQVLDEQLLRLERDGFENATIQSIFRAAHTLKGSSAAMGFENMKAITHAMESVFDLIRSARLEIGPELMSAVFEGVDGIRAMKQAIADGREEIDCADLIDRLGFLAAGGRSENPKEARTSAAGAKSRACGEDQVQDPGPDSAVAGIALRFNDYERSAIEQAFGQGYQAYAVFAKLETEALMKSVRALLIYNNLKELGEIVTSSPAIEEMENEDKFQGSLVFVLLTRDNQEAILHCMNQISQIETFRLQQITASNLSAFCEGRTLGSARSDVPEVPVLADGDQPARTKAPAGEMRKSGTTVRVDVERLEHLLNYVGELIIDNTRLHDVRNRLNEQFRDNPDIHLLNEISHHLSRVISELQDGMMKTRMMPIEQLFSRYPRIVRDVAQQAGKEIELLVEGKDTELDRTLIEEIGDPILHILRNAADHGIEPPDEREKLGKPRKGHILLKAAHQENRIVITIADDGRGIDPNRIKQSAVSKGLITEEEAEGMGDKELIFLVFHSGFSTAQSVTELSGRGVGMDIVKSHIEKLNGIVDIETSVGEGTIFTIKLPLTLAIIPTLLVKLGLRDFAVPLANVVEIVALEEADIKTIRQQEVCVIRGAVFPLVRLHDKLGIRRAAGTDAASARRRTFVVVAGIAERRVCLVVDELIGNREIVIKSLGPFVGNVPYVTGSTILGDGDVALILDVAAMIREEGSHSLDKLTAAAEAAQNRRKERQLVTFGIAREQYALDIGAVKEIVTVPEVSKVVAAPEHVLGVMNLRGTTLPLVDVRTCFRLPKQEPSKHSRVLIADIGGRLVGLLVDRVAEVLKVPVDSIEAVTGENGAGSAAWIGGLIKRRDRFVFLLRPELLLGNADEAFAYA</sequence>
<feature type="domain" description="CheW-like" evidence="14">
    <location>
        <begin position="576"/>
        <end position="715"/>
    </location>
</feature>
<evidence type="ECO:0000256" key="9">
    <source>
        <dbReference type="ARBA" id="ARBA00022840"/>
    </source>
</evidence>
<feature type="domain" description="CheW-like" evidence="14">
    <location>
        <begin position="734"/>
        <end position="874"/>
    </location>
</feature>
<dbReference type="InterPro" id="IPR004358">
    <property type="entry name" value="Sig_transdc_His_kin-like_C"/>
</dbReference>
<evidence type="ECO:0000256" key="3">
    <source>
        <dbReference type="ARBA" id="ARBA00021495"/>
    </source>
</evidence>
<dbReference type="SMART" id="SM00073">
    <property type="entry name" value="HPT"/>
    <property type="match status" value="1"/>
</dbReference>
<dbReference type="SUPFAM" id="SSF55874">
    <property type="entry name" value="ATPase domain of HSP90 chaperone/DNA topoisomerase II/histidine kinase"/>
    <property type="match status" value="1"/>
</dbReference>
<evidence type="ECO:0000256" key="6">
    <source>
        <dbReference type="ARBA" id="ARBA00022679"/>
    </source>
</evidence>
<keyword evidence="4" id="KW-0145">Chemotaxis</keyword>
<dbReference type="InterPro" id="IPR036097">
    <property type="entry name" value="HisK_dim/P_sf"/>
</dbReference>
<feature type="domain" description="Histidine kinase" evidence="13">
    <location>
        <begin position="309"/>
        <end position="574"/>
    </location>
</feature>
<keyword evidence="7" id="KW-0547">Nucleotide-binding</keyword>
<dbReference type="CDD" id="cd16916">
    <property type="entry name" value="HATPase_CheA-like"/>
    <property type="match status" value="1"/>
</dbReference>
<keyword evidence="9" id="KW-0067">ATP-binding</keyword>
<dbReference type="Gene3D" id="1.20.120.160">
    <property type="entry name" value="HPT domain"/>
    <property type="match status" value="1"/>
</dbReference>
<dbReference type="PANTHER" id="PTHR43395:SF1">
    <property type="entry name" value="CHEMOTAXIS PROTEIN CHEA"/>
    <property type="match status" value="1"/>
</dbReference>
<evidence type="ECO:0000256" key="12">
    <source>
        <dbReference type="SAM" id="MobiDB-lite"/>
    </source>
</evidence>
<dbReference type="PRINTS" id="PR00344">
    <property type="entry name" value="BCTRLSENSOR"/>
</dbReference>
<dbReference type="Pfam" id="PF07194">
    <property type="entry name" value="P2"/>
    <property type="match status" value="1"/>
</dbReference>
<organism evidence="16 17">
    <name type="scientific">Paenibacillus chartarius</name>
    <dbReference type="NCBI Taxonomy" id="747481"/>
    <lineage>
        <taxon>Bacteria</taxon>
        <taxon>Bacillati</taxon>
        <taxon>Bacillota</taxon>
        <taxon>Bacilli</taxon>
        <taxon>Bacillales</taxon>
        <taxon>Paenibacillaceae</taxon>
        <taxon>Paenibacillus</taxon>
    </lineage>
</organism>
<evidence type="ECO:0000256" key="5">
    <source>
        <dbReference type="ARBA" id="ARBA00022553"/>
    </source>
</evidence>
<feature type="region of interest" description="Disordered" evidence="12">
    <location>
        <begin position="294"/>
        <end position="318"/>
    </location>
</feature>
<dbReference type="SMART" id="SM00260">
    <property type="entry name" value="CheW"/>
    <property type="match status" value="2"/>
</dbReference>
<dbReference type="Proteomes" id="UP001589776">
    <property type="component" value="Unassembled WGS sequence"/>
</dbReference>
<dbReference type="RefSeq" id="WP_377468584.1">
    <property type="nucleotide sequence ID" value="NZ_JBHLWN010000021.1"/>
</dbReference>
<dbReference type="InterPro" id="IPR002545">
    <property type="entry name" value="CheW-lke_dom"/>
</dbReference>
<dbReference type="PROSITE" id="PS50109">
    <property type="entry name" value="HIS_KIN"/>
    <property type="match status" value="1"/>
</dbReference>
<evidence type="ECO:0000313" key="16">
    <source>
        <dbReference type="EMBL" id="MFC0211600.1"/>
    </source>
</evidence>
<protein>
    <recommendedName>
        <fullName evidence="3">Chemotaxis protein CheA</fullName>
        <ecNumber evidence="2">2.7.13.3</ecNumber>
    </recommendedName>
</protein>
<dbReference type="InterPro" id="IPR010808">
    <property type="entry name" value="CheA_P2-bd"/>
</dbReference>
<dbReference type="PROSITE" id="PS50894">
    <property type="entry name" value="HPT"/>
    <property type="match status" value="1"/>
</dbReference>
<keyword evidence="6" id="KW-0808">Transferase</keyword>
<evidence type="ECO:0000256" key="2">
    <source>
        <dbReference type="ARBA" id="ARBA00012438"/>
    </source>
</evidence>
<evidence type="ECO:0000256" key="10">
    <source>
        <dbReference type="ARBA" id="ARBA00023012"/>
    </source>
</evidence>
<evidence type="ECO:0000259" key="13">
    <source>
        <dbReference type="PROSITE" id="PS50109"/>
    </source>
</evidence>
<feature type="domain" description="HPt" evidence="15">
    <location>
        <begin position="3"/>
        <end position="107"/>
    </location>
</feature>
<dbReference type="Pfam" id="PF01584">
    <property type="entry name" value="CheW"/>
    <property type="match status" value="2"/>
</dbReference>
<dbReference type="InterPro" id="IPR003594">
    <property type="entry name" value="HATPase_dom"/>
</dbReference>
<evidence type="ECO:0000259" key="15">
    <source>
        <dbReference type="PROSITE" id="PS50894"/>
    </source>
</evidence>
<dbReference type="SUPFAM" id="SSF47384">
    <property type="entry name" value="Homodimeric domain of signal transducing histidine kinase"/>
    <property type="match status" value="1"/>
</dbReference>
<evidence type="ECO:0000256" key="11">
    <source>
        <dbReference type="PROSITE-ProRule" id="PRU00110"/>
    </source>
</evidence>
<dbReference type="Gene3D" id="1.10.287.560">
    <property type="entry name" value="Histidine kinase CheA-like, homodimeric domain"/>
    <property type="match status" value="1"/>
</dbReference>
<dbReference type="CDD" id="cd00731">
    <property type="entry name" value="CheA_reg"/>
    <property type="match status" value="1"/>
</dbReference>
<keyword evidence="17" id="KW-1185">Reference proteome</keyword>
<dbReference type="EMBL" id="JBHLWN010000021">
    <property type="protein sequence ID" value="MFC0211600.1"/>
    <property type="molecule type" value="Genomic_DNA"/>
</dbReference>
<accession>A0ABV6DG33</accession>
<dbReference type="InterPro" id="IPR036641">
    <property type="entry name" value="HPT_dom_sf"/>
</dbReference>
<dbReference type="Pfam" id="PF01627">
    <property type="entry name" value="Hpt"/>
    <property type="match status" value="1"/>
</dbReference>
<proteinExistence type="predicted"/>
<evidence type="ECO:0000259" key="14">
    <source>
        <dbReference type="PROSITE" id="PS50851"/>
    </source>
</evidence>
<keyword evidence="10" id="KW-0902">Two-component regulatory system</keyword>
<comment type="caution">
    <text evidence="16">The sequence shown here is derived from an EMBL/GenBank/DDBJ whole genome shotgun (WGS) entry which is preliminary data.</text>
</comment>
<dbReference type="Gene3D" id="2.30.30.40">
    <property type="entry name" value="SH3 Domains"/>
    <property type="match status" value="2"/>
</dbReference>
<dbReference type="PANTHER" id="PTHR43395">
    <property type="entry name" value="SENSOR HISTIDINE KINASE CHEA"/>
    <property type="match status" value="1"/>
</dbReference>
<evidence type="ECO:0000256" key="1">
    <source>
        <dbReference type="ARBA" id="ARBA00000085"/>
    </source>
</evidence>
<dbReference type="InterPro" id="IPR004105">
    <property type="entry name" value="CheA-like_dim"/>
</dbReference>
<dbReference type="Gene3D" id="2.40.50.180">
    <property type="entry name" value="CheA-289, Domain 4"/>
    <property type="match status" value="1"/>
</dbReference>
<evidence type="ECO:0000256" key="8">
    <source>
        <dbReference type="ARBA" id="ARBA00022777"/>
    </source>
</evidence>
<feature type="region of interest" description="Disordered" evidence="12">
    <location>
        <begin position="131"/>
        <end position="158"/>
    </location>
</feature>
<dbReference type="InterPro" id="IPR051315">
    <property type="entry name" value="Bact_Chemotaxis_CheA"/>
</dbReference>
<dbReference type="InterPro" id="IPR036890">
    <property type="entry name" value="HATPase_C_sf"/>
</dbReference>
<dbReference type="InterPro" id="IPR037052">
    <property type="entry name" value="CheA-like_P2_sf"/>
</dbReference>
<gene>
    <name evidence="16" type="ORF">ACFFK0_03895</name>
</gene>
<feature type="modified residue" description="Phosphohistidine" evidence="11">
    <location>
        <position position="50"/>
    </location>
</feature>
<dbReference type="Gene3D" id="3.30.70.1110">
    <property type="entry name" value="Histidine kinase CheA-like, P2 response regulator-binding domain"/>
    <property type="match status" value="1"/>
</dbReference>
<dbReference type="InterPro" id="IPR036061">
    <property type="entry name" value="CheW-like_dom_sf"/>
</dbReference>
<dbReference type="SMART" id="SM01231">
    <property type="entry name" value="H-kinase_dim"/>
    <property type="match status" value="1"/>
</dbReference>
<dbReference type="EC" id="2.7.13.3" evidence="2"/>
<dbReference type="CDD" id="cd00088">
    <property type="entry name" value="HPT"/>
    <property type="match status" value="1"/>
</dbReference>
<evidence type="ECO:0000313" key="17">
    <source>
        <dbReference type="Proteomes" id="UP001589776"/>
    </source>
</evidence>
<dbReference type="SUPFAM" id="SSF50341">
    <property type="entry name" value="CheW-like"/>
    <property type="match status" value="2"/>
</dbReference>
<dbReference type="InterPro" id="IPR008207">
    <property type="entry name" value="Sig_transdc_His_kin_Hpt_dom"/>
</dbReference>
<dbReference type="InterPro" id="IPR005467">
    <property type="entry name" value="His_kinase_dom"/>
</dbReference>
<comment type="catalytic activity">
    <reaction evidence="1">
        <text>ATP + protein L-histidine = ADP + protein N-phospho-L-histidine.</text>
        <dbReference type="EC" id="2.7.13.3"/>
    </reaction>
</comment>
<keyword evidence="8" id="KW-0418">Kinase</keyword>
<evidence type="ECO:0000256" key="7">
    <source>
        <dbReference type="ARBA" id="ARBA00022741"/>
    </source>
</evidence>
<name>A0ABV6DG33_9BACL</name>